<dbReference type="AlphaFoldDB" id="A0A916RES5"/>
<accession>A0A916RES5</accession>
<comment type="caution">
    <text evidence="9">The sequence shown here is derived from an EMBL/GenBank/DDBJ whole genome shotgun (WGS) entry which is preliminary data.</text>
</comment>
<evidence type="ECO:0000256" key="7">
    <source>
        <dbReference type="SAM" id="SignalP"/>
    </source>
</evidence>
<dbReference type="OrthoDB" id="9805828at2"/>
<evidence type="ECO:0000259" key="8">
    <source>
        <dbReference type="PROSITE" id="PS51007"/>
    </source>
</evidence>
<dbReference type="GO" id="GO:0009055">
    <property type="term" value="F:electron transfer activity"/>
    <property type="evidence" value="ECO:0007669"/>
    <property type="project" value="InterPro"/>
</dbReference>
<sequence>MRKSRLMATGLMAATLAISAFSGVAQAQDNGALLAGPCASCHGTDGVSPGSIPSIAGQPYAVLIAQLNAFKAGEIPGATVMTRLARGYTDEELEVLAHYFSEIEP</sequence>
<dbReference type="GO" id="GO:0020037">
    <property type="term" value="F:heme binding"/>
    <property type="evidence" value="ECO:0007669"/>
    <property type="project" value="InterPro"/>
</dbReference>
<protein>
    <recommendedName>
        <fullName evidence="8">Cytochrome c domain-containing protein</fullName>
    </recommendedName>
</protein>
<organism evidence="9 10">
    <name type="scientific">Pelagibacterium lentulum</name>
    <dbReference type="NCBI Taxonomy" id="2029865"/>
    <lineage>
        <taxon>Bacteria</taxon>
        <taxon>Pseudomonadati</taxon>
        <taxon>Pseudomonadota</taxon>
        <taxon>Alphaproteobacteria</taxon>
        <taxon>Hyphomicrobiales</taxon>
        <taxon>Devosiaceae</taxon>
        <taxon>Pelagibacterium</taxon>
    </lineage>
</organism>
<evidence type="ECO:0000256" key="2">
    <source>
        <dbReference type="ARBA" id="ARBA00022617"/>
    </source>
</evidence>
<evidence type="ECO:0000256" key="1">
    <source>
        <dbReference type="ARBA" id="ARBA00022448"/>
    </source>
</evidence>
<dbReference type="InterPro" id="IPR009056">
    <property type="entry name" value="Cyt_c-like_dom"/>
</dbReference>
<dbReference type="GO" id="GO:0046872">
    <property type="term" value="F:metal ion binding"/>
    <property type="evidence" value="ECO:0007669"/>
    <property type="project" value="UniProtKB-KW"/>
</dbReference>
<feature type="signal peptide" evidence="7">
    <location>
        <begin position="1"/>
        <end position="27"/>
    </location>
</feature>
<evidence type="ECO:0000256" key="3">
    <source>
        <dbReference type="ARBA" id="ARBA00022723"/>
    </source>
</evidence>
<evidence type="ECO:0000256" key="6">
    <source>
        <dbReference type="PROSITE-ProRule" id="PRU00433"/>
    </source>
</evidence>
<keyword evidence="7" id="KW-0732">Signal</keyword>
<evidence type="ECO:0000313" key="10">
    <source>
        <dbReference type="Proteomes" id="UP000596977"/>
    </source>
</evidence>
<dbReference type="InterPro" id="IPR050597">
    <property type="entry name" value="Cytochrome_c_Oxidase_Subunit"/>
</dbReference>
<keyword evidence="10" id="KW-1185">Reference proteome</keyword>
<dbReference type="PROSITE" id="PS51007">
    <property type="entry name" value="CYTC"/>
    <property type="match status" value="1"/>
</dbReference>
<proteinExistence type="predicted"/>
<dbReference type="Proteomes" id="UP000596977">
    <property type="component" value="Unassembled WGS sequence"/>
</dbReference>
<feature type="domain" description="Cytochrome c" evidence="8">
    <location>
        <begin position="25"/>
        <end position="104"/>
    </location>
</feature>
<dbReference type="Pfam" id="PF00034">
    <property type="entry name" value="Cytochrom_C"/>
    <property type="match status" value="1"/>
</dbReference>
<keyword evidence="1" id="KW-0813">Transport</keyword>
<evidence type="ECO:0000256" key="5">
    <source>
        <dbReference type="ARBA" id="ARBA00023004"/>
    </source>
</evidence>
<evidence type="ECO:0000256" key="4">
    <source>
        <dbReference type="ARBA" id="ARBA00022982"/>
    </source>
</evidence>
<keyword evidence="4" id="KW-0249">Electron transport</keyword>
<keyword evidence="5 6" id="KW-0408">Iron</keyword>
<gene>
    <name evidence="9" type="ORF">GCM10011499_26470</name>
</gene>
<dbReference type="RefSeq" id="WP_127072116.1">
    <property type="nucleotide sequence ID" value="NZ_BMKB01000004.1"/>
</dbReference>
<dbReference type="PANTHER" id="PTHR33751">
    <property type="entry name" value="CBB3-TYPE CYTOCHROME C OXIDASE SUBUNIT FIXP"/>
    <property type="match status" value="1"/>
</dbReference>
<dbReference type="InterPro" id="IPR036909">
    <property type="entry name" value="Cyt_c-like_dom_sf"/>
</dbReference>
<feature type="chain" id="PRO_5036742475" description="Cytochrome c domain-containing protein" evidence="7">
    <location>
        <begin position="28"/>
        <end position="105"/>
    </location>
</feature>
<dbReference type="EMBL" id="BMKB01000004">
    <property type="protein sequence ID" value="GGA55020.1"/>
    <property type="molecule type" value="Genomic_DNA"/>
</dbReference>
<dbReference type="SUPFAM" id="SSF46626">
    <property type="entry name" value="Cytochrome c"/>
    <property type="match status" value="1"/>
</dbReference>
<name>A0A916RES5_9HYPH</name>
<keyword evidence="2 6" id="KW-0349">Heme</keyword>
<reference evidence="9 10" key="1">
    <citation type="journal article" date="2014" name="Int. J. Syst. Evol. Microbiol.">
        <title>Complete genome sequence of Corynebacterium casei LMG S-19264T (=DSM 44701T), isolated from a smear-ripened cheese.</title>
        <authorList>
            <consortium name="US DOE Joint Genome Institute (JGI-PGF)"/>
            <person name="Walter F."/>
            <person name="Albersmeier A."/>
            <person name="Kalinowski J."/>
            <person name="Ruckert C."/>
        </authorList>
    </citation>
    <scope>NUCLEOTIDE SEQUENCE [LARGE SCALE GENOMIC DNA]</scope>
    <source>
        <strain evidence="9 10">CGMCC 1.15896</strain>
    </source>
</reference>
<dbReference type="Gene3D" id="1.10.760.10">
    <property type="entry name" value="Cytochrome c-like domain"/>
    <property type="match status" value="1"/>
</dbReference>
<keyword evidence="3 6" id="KW-0479">Metal-binding</keyword>
<dbReference type="PANTHER" id="PTHR33751:SF9">
    <property type="entry name" value="CYTOCHROME C4"/>
    <property type="match status" value="1"/>
</dbReference>
<evidence type="ECO:0000313" key="9">
    <source>
        <dbReference type="EMBL" id="GGA55020.1"/>
    </source>
</evidence>